<dbReference type="InParanoid" id="A2FWF8"/>
<dbReference type="SUPFAM" id="SSF48371">
    <property type="entry name" value="ARM repeat"/>
    <property type="match status" value="1"/>
</dbReference>
<dbReference type="Pfam" id="PF03810">
    <property type="entry name" value="IBN_N"/>
    <property type="match status" value="1"/>
</dbReference>
<keyword evidence="3" id="KW-1185">Reference proteome</keyword>
<dbReference type="RefSeq" id="XP_001303687.1">
    <property type="nucleotide sequence ID" value="XM_001303686.1"/>
</dbReference>
<dbReference type="InterPro" id="IPR001494">
    <property type="entry name" value="Importin-beta_N"/>
</dbReference>
<evidence type="ECO:0000313" key="2">
    <source>
        <dbReference type="EMBL" id="EAX90757.1"/>
    </source>
</evidence>
<evidence type="ECO:0000313" key="3">
    <source>
        <dbReference type="Proteomes" id="UP000001542"/>
    </source>
</evidence>
<name>A2FWF8_TRIV3</name>
<dbReference type="InterPro" id="IPR016024">
    <property type="entry name" value="ARM-type_fold"/>
</dbReference>
<organism evidence="2 3">
    <name type="scientific">Trichomonas vaginalis (strain ATCC PRA-98 / G3)</name>
    <dbReference type="NCBI Taxonomy" id="412133"/>
    <lineage>
        <taxon>Eukaryota</taxon>
        <taxon>Metamonada</taxon>
        <taxon>Parabasalia</taxon>
        <taxon>Trichomonadida</taxon>
        <taxon>Trichomonadidae</taxon>
        <taxon>Trichomonas</taxon>
    </lineage>
</organism>
<dbReference type="EMBL" id="DS114084">
    <property type="protein sequence ID" value="EAX90757.1"/>
    <property type="molecule type" value="Genomic_DNA"/>
</dbReference>
<feature type="domain" description="Importin N-terminal" evidence="1">
    <location>
        <begin position="23"/>
        <end position="91"/>
    </location>
</feature>
<evidence type="ECO:0000259" key="1">
    <source>
        <dbReference type="PROSITE" id="PS50166"/>
    </source>
</evidence>
<protein>
    <recommendedName>
        <fullName evidence="1">Importin N-terminal domain-containing protein</fullName>
    </recommendedName>
</protein>
<gene>
    <name evidence="2" type="ORF">TVAG_366650</name>
</gene>
<dbReference type="VEuPathDB" id="TrichDB:TVAGG3_0482710"/>
<dbReference type="GO" id="GO:0005635">
    <property type="term" value="C:nuclear envelope"/>
    <property type="evidence" value="ECO:0000318"/>
    <property type="project" value="GO_Central"/>
</dbReference>
<reference evidence="2" key="2">
    <citation type="journal article" date="2007" name="Science">
        <title>Draft genome sequence of the sexually transmitted pathogen Trichomonas vaginalis.</title>
        <authorList>
            <person name="Carlton J.M."/>
            <person name="Hirt R.P."/>
            <person name="Silva J.C."/>
            <person name="Delcher A.L."/>
            <person name="Schatz M."/>
            <person name="Zhao Q."/>
            <person name="Wortman J.R."/>
            <person name="Bidwell S.L."/>
            <person name="Alsmark U.C.M."/>
            <person name="Besteiro S."/>
            <person name="Sicheritz-Ponten T."/>
            <person name="Noel C.J."/>
            <person name="Dacks J.B."/>
            <person name="Foster P.G."/>
            <person name="Simillion C."/>
            <person name="Van de Peer Y."/>
            <person name="Miranda-Saavedra D."/>
            <person name="Barton G.J."/>
            <person name="Westrop G.D."/>
            <person name="Mueller S."/>
            <person name="Dessi D."/>
            <person name="Fiori P.L."/>
            <person name="Ren Q."/>
            <person name="Paulsen I."/>
            <person name="Zhang H."/>
            <person name="Bastida-Corcuera F.D."/>
            <person name="Simoes-Barbosa A."/>
            <person name="Brown M.T."/>
            <person name="Hayes R.D."/>
            <person name="Mukherjee M."/>
            <person name="Okumura C.Y."/>
            <person name="Schneider R."/>
            <person name="Smith A.J."/>
            <person name="Vanacova S."/>
            <person name="Villalvazo M."/>
            <person name="Haas B.J."/>
            <person name="Pertea M."/>
            <person name="Feldblyum T.V."/>
            <person name="Utterback T.R."/>
            <person name="Shu C.L."/>
            <person name="Osoegawa K."/>
            <person name="de Jong P.J."/>
            <person name="Hrdy I."/>
            <person name="Horvathova L."/>
            <person name="Zubacova Z."/>
            <person name="Dolezal P."/>
            <person name="Malik S.B."/>
            <person name="Logsdon J.M. Jr."/>
            <person name="Henze K."/>
            <person name="Gupta A."/>
            <person name="Wang C.C."/>
            <person name="Dunne R.L."/>
            <person name="Upcroft J.A."/>
            <person name="Upcroft P."/>
            <person name="White O."/>
            <person name="Salzberg S.L."/>
            <person name="Tang P."/>
            <person name="Chiu C.-H."/>
            <person name="Lee Y.-S."/>
            <person name="Embley T.M."/>
            <person name="Coombs G.H."/>
            <person name="Mottram J.C."/>
            <person name="Tachezy J."/>
            <person name="Fraser-Liggett C.M."/>
            <person name="Johnson P.J."/>
        </authorList>
    </citation>
    <scope>NUCLEOTIDE SEQUENCE [LARGE SCALE GENOMIC DNA]</scope>
    <source>
        <strain evidence="2">G3</strain>
    </source>
</reference>
<reference evidence="2" key="1">
    <citation type="submission" date="2006-10" db="EMBL/GenBank/DDBJ databases">
        <authorList>
            <person name="Amadeo P."/>
            <person name="Zhao Q."/>
            <person name="Wortman J."/>
            <person name="Fraser-Liggett C."/>
            <person name="Carlton J."/>
        </authorList>
    </citation>
    <scope>NUCLEOTIDE SEQUENCE</scope>
    <source>
        <strain evidence="2">G3</strain>
    </source>
</reference>
<dbReference type="PROSITE" id="PS50166">
    <property type="entry name" value="IMPORTIN_B_NT"/>
    <property type="match status" value="1"/>
</dbReference>
<dbReference type="AlphaFoldDB" id="A2FWF8"/>
<dbReference type="GO" id="GO:0005829">
    <property type="term" value="C:cytosol"/>
    <property type="evidence" value="ECO:0000318"/>
    <property type="project" value="GO_Central"/>
</dbReference>
<dbReference type="GO" id="GO:0006606">
    <property type="term" value="P:protein import into nucleus"/>
    <property type="evidence" value="ECO:0000318"/>
    <property type="project" value="GO_Central"/>
</dbReference>
<dbReference type="GO" id="GO:0031267">
    <property type="term" value="F:small GTPase binding"/>
    <property type="evidence" value="ECO:0007669"/>
    <property type="project" value="InterPro"/>
</dbReference>
<proteinExistence type="predicted"/>
<sequence>MFNVEKLLFDSYAGDSTETVKSAEEGLKSLGSSSEVCKLFIDTAINQENDINLRLASILQLHRLTNQNWNTDMPNESKILLLNSFSTLILSFEEYQNNIFDFIKDYIKLSMLDNAFDYVYEYFSGLFETNLLSYLYFAKSIASIYNYNGFQPNQSIKQDIITRILSIIEENTDFTQIRLCLQTVRYIFMNNVAFEIDLGPLITKLNEIFSDYSKIPTKTLSSAISTFCYLFHEIDIEVSCLLSKEILPILGNSQIPNNIQAKLGLFINSIVINPATYESLVVPNFNFIFENIIRIYFMPMDADMQDFELNPISFISSYKDIAFAYDSSKSYLFMTFQQAGRDNNQFPIIVFNFIKEMISKDINERELFGLIYFFSSIARYLTDNESEVFELLSILLGVDNPLITVGNCILISQMNFDSFPEEIYDILFEYLFNDIVLIRYYAIDALSEIISSNVDEDLQNSLEEKYSENAEDIINELMNTVDVLNDQSLMISCEKIISFFKSYVNSNSSSICSRLFILYMNASTDEESFVDCTSILSTITYFLKTNADSIVEELSQLIFESLEHINCNNINSLLILISNIIYYMPNEVKVGIQYIEQLILAVDTYKTSFEALSILLFNLILKNKSWAIENKSSLYELALKYIQSYSSDFLTEDLSHSLRILSAILKIDEEIDVSQFNDIVNTEQLGLMIQARLEGAQSFISIMIVKTSGKFLENFEILEIFDSIVTYFNQNLIKGLMNSVTCYFDADQMNEFQEALDQIYEDETVSGVLEQPIISLF</sequence>
<accession>A2FWF8</accession>
<dbReference type="Gene3D" id="1.25.10.10">
    <property type="entry name" value="Leucine-rich Repeat Variant"/>
    <property type="match status" value="1"/>
</dbReference>
<dbReference type="VEuPathDB" id="TrichDB:TVAG_366650"/>
<dbReference type="KEGG" id="tva:4748447"/>
<dbReference type="InterPro" id="IPR011989">
    <property type="entry name" value="ARM-like"/>
</dbReference>
<dbReference type="Proteomes" id="UP000001542">
    <property type="component" value="Unassembled WGS sequence"/>
</dbReference>